<dbReference type="EMBL" id="JACDXX010000020">
    <property type="protein sequence ID" value="MCB5411764.1"/>
    <property type="molecule type" value="Genomic_DNA"/>
</dbReference>
<dbReference type="RefSeq" id="WP_226937215.1">
    <property type="nucleotide sequence ID" value="NZ_JACDXX010000020.1"/>
</dbReference>
<organism evidence="2 3">
    <name type="scientific">Pseudogemmobacter faecipullorum</name>
    <dbReference type="NCBI Taxonomy" id="2755041"/>
    <lineage>
        <taxon>Bacteria</taxon>
        <taxon>Pseudomonadati</taxon>
        <taxon>Pseudomonadota</taxon>
        <taxon>Alphaproteobacteria</taxon>
        <taxon>Rhodobacterales</taxon>
        <taxon>Paracoccaceae</taxon>
        <taxon>Pseudogemmobacter</taxon>
    </lineage>
</organism>
<reference evidence="2 3" key="1">
    <citation type="submission" date="2020-07" db="EMBL/GenBank/DDBJ databases">
        <title>Pseudogemmobacter sp. nov., isolated from poultry manure in Taiwan.</title>
        <authorList>
            <person name="Lin S.-Y."/>
            <person name="Tang Y.-S."/>
            <person name="Young C.-C."/>
        </authorList>
    </citation>
    <scope>NUCLEOTIDE SEQUENCE [LARGE SCALE GENOMIC DNA]</scope>
    <source>
        <strain evidence="2 3">CC-YST710</strain>
    </source>
</reference>
<gene>
    <name evidence="2" type="ORF">H0485_17360</name>
</gene>
<sequence length="86" mass="9630">MANNGTNLHMGDVLPALPFWAARSFWLTLLAIVAMVGPQLGLPVAWAGEPETIEGIMQIVGAVSVVLAWRERLAPNYRLRFWGWWQ</sequence>
<name>A0ABS8CQX3_9RHOB</name>
<keyword evidence="1" id="KW-0472">Membrane</keyword>
<keyword evidence="1" id="KW-1133">Transmembrane helix</keyword>
<comment type="caution">
    <text evidence="2">The sequence shown here is derived from an EMBL/GenBank/DDBJ whole genome shotgun (WGS) entry which is preliminary data.</text>
</comment>
<feature type="transmembrane region" description="Helical" evidence="1">
    <location>
        <begin position="25"/>
        <end position="46"/>
    </location>
</feature>
<keyword evidence="3" id="KW-1185">Reference proteome</keyword>
<evidence type="ECO:0000313" key="2">
    <source>
        <dbReference type="EMBL" id="MCB5411764.1"/>
    </source>
</evidence>
<evidence type="ECO:0000313" key="3">
    <source>
        <dbReference type="Proteomes" id="UP001198571"/>
    </source>
</evidence>
<evidence type="ECO:0000256" key="1">
    <source>
        <dbReference type="SAM" id="Phobius"/>
    </source>
</evidence>
<dbReference type="Proteomes" id="UP001198571">
    <property type="component" value="Unassembled WGS sequence"/>
</dbReference>
<keyword evidence="1" id="KW-0812">Transmembrane</keyword>
<accession>A0ABS8CQX3</accession>
<feature type="transmembrane region" description="Helical" evidence="1">
    <location>
        <begin position="52"/>
        <end position="70"/>
    </location>
</feature>
<protein>
    <submittedName>
        <fullName evidence="2">Uncharacterized protein</fullName>
    </submittedName>
</protein>
<proteinExistence type="predicted"/>